<reference evidence="1" key="1">
    <citation type="journal article" date="2010" name="Science">
        <title>Plasticity of animal genome architecture unmasked by rapid evolution of a pelagic tunicate.</title>
        <authorList>
            <person name="Denoeud F."/>
            <person name="Henriet S."/>
            <person name="Mungpakdee S."/>
            <person name="Aury J.M."/>
            <person name="Da Silva C."/>
            <person name="Brinkmann H."/>
            <person name="Mikhaleva J."/>
            <person name="Olsen L.C."/>
            <person name="Jubin C."/>
            <person name="Canestro C."/>
            <person name="Bouquet J.M."/>
            <person name="Danks G."/>
            <person name="Poulain J."/>
            <person name="Campsteijn C."/>
            <person name="Adamski M."/>
            <person name="Cross I."/>
            <person name="Yadetie F."/>
            <person name="Muffato M."/>
            <person name="Louis A."/>
            <person name="Butcher S."/>
            <person name="Tsagkogeorga G."/>
            <person name="Konrad A."/>
            <person name="Singh S."/>
            <person name="Jensen M.F."/>
            <person name="Cong E.H."/>
            <person name="Eikeseth-Otteraa H."/>
            <person name="Noel B."/>
            <person name="Anthouard V."/>
            <person name="Porcel B.M."/>
            <person name="Kachouri-Lafond R."/>
            <person name="Nishino A."/>
            <person name="Ugolini M."/>
            <person name="Chourrout P."/>
            <person name="Nishida H."/>
            <person name="Aasland R."/>
            <person name="Huzurbazar S."/>
            <person name="Westhof E."/>
            <person name="Delsuc F."/>
            <person name="Lehrach H."/>
            <person name="Reinhardt R."/>
            <person name="Weissenbach J."/>
            <person name="Roy S.W."/>
            <person name="Artiguenave F."/>
            <person name="Postlethwait J.H."/>
            <person name="Manak J.R."/>
            <person name="Thompson E.M."/>
            <person name="Jaillon O."/>
            <person name="Du Pasquier L."/>
            <person name="Boudinot P."/>
            <person name="Liberles D.A."/>
            <person name="Volff J.N."/>
            <person name="Philippe H."/>
            <person name="Lenhard B."/>
            <person name="Roest Crollius H."/>
            <person name="Wincker P."/>
            <person name="Chourrout D."/>
        </authorList>
    </citation>
    <scope>NUCLEOTIDE SEQUENCE [LARGE SCALE GENOMIC DNA]</scope>
</reference>
<dbReference type="InParanoid" id="E4WTL9"/>
<name>E4WTL9_OIKDI</name>
<accession>E4WTL9</accession>
<gene>
    <name evidence="1" type="ORF">GSOID_T00006242001</name>
</gene>
<protein>
    <submittedName>
        <fullName evidence="1">Uncharacterized protein</fullName>
    </submittedName>
</protein>
<sequence length="87" mass="9895">MERQLILKLAFSFKEELDVPLEDLETAEEKNAEKQAAADAALEAVVYTSPAELLVLFEPTEPQILGLEFYQKFSFAMKDKLKSAIWD</sequence>
<evidence type="ECO:0000313" key="1">
    <source>
        <dbReference type="EMBL" id="CBY07155.1"/>
    </source>
</evidence>
<dbReference type="EMBL" id="FN653016">
    <property type="protein sequence ID" value="CBY07155.1"/>
    <property type="molecule type" value="Genomic_DNA"/>
</dbReference>
<dbReference type="Proteomes" id="UP000001307">
    <property type="component" value="Unassembled WGS sequence"/>
</dbReference>
<proteinExistence type="predicted"/>
<evidence type="ECO:0000313" key="2">
    <source>
        <dbReference type="Proteomes" id="UP000001307"/>
    </source>
</evidence>
<keyword evidence="2" id="KW-1185">Reference proteome</keyword>
<dbReference type="AlphaFoldDB" id="E4WTL9"/>
<organism evidence="1">
    <name type="scientific">Oikopleura dioica</name>
    <name type="common">Tunicate</name>
    <dbReference type="NCBI Taxonomy" id="34765"/>
    <lineage>
        <taxon>Eukaryota</taxon>
        <taxon>Metazoa</taxon>
        <taxon>Chordata</taxon>
        <taxon>Tunicata</taxon>
        <taxon>Appendicularia</taxon>
        <taxon>Copelata</taxon>
        <taxon>Oikopleuridae</taxon>
        <taxon>Oikopleura</taxon>
    </lineage>
</organism>